<evidence type="ECO:0000313" key="3">
    <source>
        <dbReference type="Proteomes" id="UP000092460"/>
    </source>
</evidence>
<evidence type="ECO:0000256" key="1">
    <source>
        <dbReference type="SAM" id="Phobius"/>
    </source>
</evidence>
<dbReference type="EnsemblMetazoa" id="GPPI023935-RA">
    <property type="protein sequence ID" value="GPPI023935-PA"/>
    <property type="gene ID" value="GPPI023935"/>
</dbReference>
<reference evidence="3" key="1">
    <citation type="submission" date="2015-01" db="EMBL/GenBank/DDBJ databases">
        <authorList>
            <person name="Aksoy S."/>
            <person name="Warren W."/>
            <person name="Wilson R.K."/>
        </authorList>
    </citation>
    <scope>NUCLEOTIDE SEQUENCE [LARGE SCALE GENOMIC DNA]</scope>
    <source>
        <strain evidence="3">IAEA</strain>
    </source>
</reference>
<keyword evidence="1" id="KW-0812">Transmembrane</keyword>
<accession>A0A1B0BAH0</accession>
<proteinExistence type="predicted"/>
<keyword evidence="3" id="KW-1185">Reference proteome</keyword>
<sequence>MSKDETNFQSQFECSSGINIFNARKNSITAKDENLQHGLLLLSAIVLLLLALHDAKSRIVSTINTTTSPIREVLLGKSNVGFNLKIADDRQQEQYYRALLSNKKKPEQNKFWTKLR</sequence>
<name>A0A1B0BAH0_9MUSC</name>
<protein>
    <submittedName>
        <fullName evidence="2">Uncharacterized protein</fullName>
    </submittedName>
</protein>
<dbReference type="EMBL" id="JXJN01010965">
    <property type="status" value="NOT_ANNOTATED_CDS"/>
    <property type="molecule type" value="Genomic_DNA"/>
</dbReference>
<dbReference type="AlphaFoldDB" id="A0A1B0BAH0"/>
<evidence type="ECO:0000313" key="2">
    <source>
        <dbReference type="EnsemblMetazoa" id="GPPI023935-PA"/>
    </source>
</evidence>
<feature type="transmembrane region" description="Helical" evidence="1">
    <location>
        <begin position="35"/>
        <end position="52"/>
    </location>
</feature>
<reference evidence="2" key="2">
    <citation type="submission" date="2020-05" db="UniProtKB">
        <authorList>
            <consortium name="EnsemblMetazoa"/>
        </authorList>
    </citation>
    <scope>IDENTIFICATION</scope>
    <source>
        <strain evidence="2">IAEA</strain>
    </source>
</reference>
<organism evidence="2 3">
    <name type="scientific">Glossina palpalis gambiensis</name>
    <dbReference type="NCBI Taxonomy" id="67801"/>
    <lineage>
        <taxon>Eukaryota</taxon>
        <taxon>Metazoa</taxon>
        <taxon>Ecdysozoa</taxon>
        <taxon>Arthropoda</taxon>
        <taxon>Hexapoda</taxon>
        <taxon>Insecta</taxon>
        <taxon>Pterygota</taxon>
        <taxon>Neoptera</taxon>
        <taxon>Endopterygota</taxon>
        <taxon>Diptera</taxon>
        <taxon>Brachycera</taxon>
        <taxon>Muscomorpha</taxon>
        <taxon>Hippoboscoidea</taxon>
        <taxon>Glossinidae</taxon>
        <taxon>Glossina</taxon>
    </lineage>
</organism>
<keyword evidence="1" id="KW-1133">Transmembrane helix</keyword>
<dbReference type="VEuPathDB" id="VectorBase:GPPI023935"/>
<dbReference type="Proteomes" id="UP000092460">
    <property type="component" value="Unassembled WGS sequence"/>
</dbReference>
<keyword evidence="1" id="KW-0472">Membrane</keyword>